<dbReference type="PIR" id="F83880">
    <property type="entry name" value="F83880"/>
</dbReference>
<feature type="domain" description="Carrier" evidence="1">
    <location>
        <begin position="1"/>
        <end position="78"/>
    </location>
</feature>
<dbReference type="OrthoDB" id="2974723at2"/>
<reference evidence="2 3" key="1">
    <citation type="journal article" date="2000" name="Nucleic Acids Res.">
        <title>Complete genome sequence of the alkaliphilic bacterium Bacillus halodurans and genomic sequence comparison with Bacillus subtilis.</title>
        <authorList>
            <person name="Takami H."/>
            <person name="Nakasone K."/>
            <person name="Takaki Y."/>
            <person name="Maeno G."/>
            <person name="Sasaki R."/>
            <person name="Masui N."/>
            <person name="Fuji F."/>
            <person name="Hirama C."/>
            <person name="Nakamura Y."/>
            <person name="Ogasawara N."/>
            <person name="Kuhara S."/>
            <person name="Horikoshi K."/>
        </authorList>
    </citation>
    <scope>NUCLEOTIDE SEQUENCE [LARGE SCALE GENOMIC DNA]</scope>
    <source>
        <strain evidence="3">ATCC BAA-125 / DSM 18197 / FERM 7344 / JCM 9153 / C-125</strain>
    </source>
</reference>
<evidence type="ECO:0000313" key="2">
    <source>
        <dbReference type="EMBL" id="BAB05565.1"/>
    </source>
</evidence>
<dbReference type="InterPro" id="IPR009081">
    <property type="entry name" value="PP-bd_ACP"/>
</dbReference>
<dbReference type="HOGENOM" id="CLU_108696_20_3_9"/>
<sequence length="79" mass="9094">MAVVIKEAIFTIFAEVLELEENEITFDFSKEEHSEWDSVNSLRLFTNIEEELDVRLDMNAFMNAATIREVVALVEAQQA</sequence>
<keyword evidence="3" id="KW-1185">Reference proteome</keyword>
<dbReference type="EMBL" id="BA000004">
    <property type="protein sequence ID" value="BAB05565.1"/>
    <property type="molecule type" value="Genomic_DNA"/>
</dbReference>
<dbReference type="RefSeq" id="WP_010898007.1">
    <property type="nucleotide sequence ID" value="NC_002570.2"/>
</dbReference>
<proteinExistence type="predicted"/>
<accession>Q9KBS8</accession>
<organism evidence="2 3">
    <name type="scientific">Halalkalibacterium halodurans (strain ATCC BAA-125 / DSM 18197 / FERM 7344 / JCM 9153 / C-125)</name>
    <name type="common">Bacillus halodurans</name>
    <dbReference type="NCBI Taxonomy" id="272558"/>
    <lineage>
        <taxon>Bacteria</taxon>
        <taxon>Bacillati</taxon>
        <taxon>Bacillota</taxon>
        <taxon>Bacilli</taxon>
        <taxon>Bacillales</taxon>
        <taxon>Bacillaceae</taxon>
        <taxon>Halalkalibacterium (ex Joshi et al. 2022)</taxon>
    </lineage>
</organism>
<dbReference type="eggNOG" id="COG0236">
    <property type="taxonomic scope" value="Bacteria"/>
</dbReference>
<name>Q9KBS8_HALH5</name>
<evidence type="ECO:0000313" key="3">
    <source>
        <dbReference type="Proteomes" id="UP000001258"/>
    </source>
</evidence>
<dbReference type="PROSITE" id="PS50075">
    <property type="entry name" value="CARRIER"/>
    <property type="match status" value="1"/>
</dbReference>
<dbReference type="KEGG" id="bha:BH1846"/>
<dbReference type="InterPro" id="IPR036736">
    <property type="entry name" value="ACP-like_sf"/>
</dbReference>
<gene>
    <name evidence="2" type="ordered locus">BH1846</name>
</gene>
<dbReference type="STRING" id="272558.gene:10727744"/>
<dbReference type="AlphaFoldDB" id="Q9KBS8"/>
<dbReference type="SUPFAM" id="SSF47336">
    <property type="entry name" value="ACP-like"/>
    <property type="match status" value="1"/>
</dbReference>
<evidence type="ECO:0000259" key="1">
    <source>
        <dbReference type="PROSITE" id="PS50075"/>
    </source>
</evidence>
<protein>
    <submittedName>
        <fullName evidence="2">Acyl-carrier protein</fullName>
    </submittedName>
</protein>
<dbReference type="Gene3D" id="1.10.1200.10">
    <property type="entry name" value="ACP-like"/>
    <property type="match status" value="1"/>
</dbReference>
<dbReference type="Proteomes" id="UP000001258">
    <property type="component" value="Chromosome"/>
</dbReference>
<dbReference type="Pfam" id="PF00550">
    <property type="entry name" value="PP-binding"/>
    <property type="match status" value="1"/>
</dbReference>